<sequence>MSQGQNQQDLGLWELYGSGYWISGLVRFSSVDDPRDVEPLITEARRIFNTALQSHPLPVEFPQLDGSQPDKLTASLPSIAQFYGENLAPRLELLQHYVDLELGVFTGSGGLKHHLGSEPFALQLLVQVPVGGPFVQPDSTSPVRPSLLVRAGHAFAKRLETVWFLLSGLSQLDIVRSFAAGSTFAAVLSSLTRTLPILCYLNLLFDVLTSDVQCLSTSLPGFIDVLSRVDRLRASLRTGNETSSDRRTTRWSDADLTKISDIPTCDRLCLRHFFSLIMAGLAAFAALRQRHRHAVLDQLFAIWSEKIGGQIDMSMLPRELLFPNQLAYLLPSRVALERHLLPFSLTNAASLRGLLCPLFLARFAHQLDCLSNQIGHLAAVTLVDQATPGLRPVSGVDSCPLESAKLFCVNPYVTPSLLRGTQLESYANCLPVTIEIIRLSVELERWSSLIAGASVNEFPGTLTDRI</sequence>
<proteinExistence type="predicted"/>
<reference evidence="1" key="1">
    <citation type="submission" date="2019-05" db="EMBL/GenBank/DDBJ databases">
        <title>Annotation for the trematode Fasciolopsis buski.</title>
        <authorList>
            <person name="Choi Y.-J."/>
        </authorList>
    </citation>
    <scope>NUCLEOTIDE SEQUENCE</scope>
    <source>
        <strain evidence="1">HT</strain>
        <tissue evidence="1">Whole worm</tissue>
    </source>
</reference>
<dbReference type="OrthoDB" id="297219at2759"/>
<evidence type="ECO:0000313" key="1">
    <source>
        <dbReference type="EMBL" id="KAA0191821.1"/>
    </source>
</evidence>
<comment type="caution">
    <text evidence="1">The sequence shown here is derived from an EMBL/GenBank/DDBJ whole genome shotgun (WGS) entry which is preliminary data.</text>
</comment>
<gene>
    <name evidence="1" type="ORF">FBUS_10570</name>
</gene>
<accession>A0A8E0RUA4</accession>
<dbReference type="AlphaFoldDB" id="A0A8E0RUA4"/>
<protein>
    <submittedName>
        <fullName evidence="1">Uncharacterized protein</fullName>
    </submittedName>
</protein>
<organism evidence="1 2">
    <name type="scientific">Fasciolopsis buskii</name>
    <dbReference type="NCBI Taxonomy" id="27845"/>
    <lineage>
        <taxon>Eukaryota</taxon>
        <taxon>Metazoa</taxon>
        <taxon>Spiralia</taxon>
        <taxon>Lophotrochozoa</taxon>
        <taxon>Platyhelminthes</taxon>
        <taxon>Trematoda</taxon>
        <taxon>Digenea</taxon>
        <taxon>Plagiorchiida</taxon>
        <taxon>Echinostomata</taxon>
        <taxon>Echinostomatoidea</taxon>
        <taxon>Fasciolidae</taxon>
        <taxon>Fasciolopsis</taxon>
    </lineage>
</organism>
<keyword evidence="2" id="KW-1185">Reference proteome</keyword>
<dbReference type="Proteomes" id="UP000728185">
    <property type="component" value="Unassembled WGS sequence"/>
</dbReference>
<dbReference type="EMBL" id="LUCM01006105">
    <property type="protein sequence ID" value="KAA0191821.1"/>
    <property type="molecule type" value="Genomic_DNA"/>
</dbReference>
<evidence type="ECO:0000313" key="2">
    <source>
        <dbReference type="Proteomes" id="UP000728185"/>
    </source>
</evidence>
<name>A0A8E0RUA4_9TREM</name>